<feature type="signal peptide" evidence="1">
    <location>
        <begin position="1"/>
        <end position="23"/>
    </location>
</feature>
<dbReference type="AlphaFoldDB" id="A0A2M3ZLH9"/>
<proteinExistence type="predicted"/>
<accession>A0A2M3ZLH9</accession>
<keyword evidence="1" id="KW-0732">Signal</keyword>
<dbReference type="EMBL" id="GGFM01008601">
    <property type="protein sequence ID" value="MBW29352.1"/>
    <property type="molecule type" value="Transcribed_RNA"/>
</dbReference>
<sequence>MGRSVSLPLSLTAALLVSSTVDSLSTSVTDFRWPLSMSATMLKFPSTKSCANRYEQLPGNVKCLSSNVKKCPPSASCPCALNSGTRPNGLSAYRRS</sequence>
<reference evidence="2" key="1">
    <citation type="submission" date="2018-01" db="EMBL/GenBank/DDBJ databases">
        <title>An insight into the sialome of Amazonian anophelines.</title>
        <authorList>
            <person name="Ribeiro J.M."/>
            <person name="Scarpassa V."/>
            <person name="Calvo E."/>
        </authorList>
    </citation>
    <scope>NUCLEOTIDE SEQUENCE</scope>
    <source>
        <tissue evidence="2">Salivary glands</tissue>
    </source>
</reference>
<evidence type="ECO:0008006" key="3">
    <source>
        <dbReference type="Google" id="ProtNLM"/>
    </source>
</evidence>
<name>A0A2M3ZLH9_9DIPT</name>
<evidence type="ECO:0000256" key="1">
    <source>
        <dbReference type="SAM" id="SignalP"/>
    </source>
</evidence>
<evidence type="ECO:0000313" key="2">
    <source>
        <dbReference type="EMBL" id="MBW29352.1"/>
    </source>
</evidence>
<feature type="chain" id="PRO_5014843917" description="Secreted peptide" evidence="1">
    <location>
        <begin position="24"/>
        <end position="96"/>
    </location>
</feature>
<organism evidence="2">
    <name type="scientific">Anopheles braziliensis</name>
    <dbReference type="NCBI Taxonomy" id="58242"/>
    <lineage>
        <taxon>Eukaryota</taxon>
        <taxon>Metazoa</taxon>
        <taxon>Ecdysozoa</taxon>
        <taxon>Arthropoda</taxon>
        <taxon>Hexapoda</taxon>
        <taxon>Insecta</taxon>
        <taxon>Pterygota</taxon>
        <taxon>Neoptera</taxon>
        <taxon>Endopterygota</taxon>
        <taxon>Diptera</taxon>
        <taxon>Nematocera</taxon>
        <taxon>Culicoidea</taxon>
        <taxon>Culicidae</taxon>
        <taxon>Anophelinae</taxon>
        <taxon>Anopheles</taxon>
    </lineage>
</organism>
<protein>
    <recommendedName>
        <fullName evidence="3">Secreted peptide</fullName>
    </recommendedName>
</protein>